<evidence type="ECO:0000313" key="2">
    <source>
        <dbReference type="Proteomes" id="UP000054928"/>
    </source>
</evidence>
<protein>
    <submittedName>
        <fullName evidence="1">Uncharacterized protein</fullName>
    </submittedName>
</protein>
<organism evidence="1 2">
    <name type="scientific">Plasmopara halstedii</name>
    <name type="common">Downy mildew of sunflower</name>
    <dbReference type="NCBI Taxonomy" id="4781"/>
    <lineage>
        <taxon>Eukaryota</taxon>
        <taxon>Sar</taxon>
        <taxon>Stramenopiles</taxon>
        <taxon>Oomycota</taxon>
        <taxon>Peronosporomycetes</taxon>
        <taxon>Peronosporales</taxon>
        <taxon>Peronosporaceae</taxon>
        <taxon>Plasmopara</taxon>
    </lineage>
</organism>
<dbReference type="RefSeq" id="XP_024583386.1">
    <property type="nucleotide sequence ID" value="XM_024717938.1"/>
</dbReference>
<dbReference type="Proteomes" id="UP000054928">
    <property type="component" value="Unassembled WGS sequence"/>
</dbReference>
<dbReference type="AlphaFoldDB" id="A0A0P1AZ10"/>
<dbReference type="EMBL" id="CCYD01002371">
    <property type="protein sequence ID" value="CEG47017.1"/>
    <property type="molecule type" value="Genomic_DNA"/>
</dbReference>
<dbReference type="OrthoDB" id="113557at2759"/>
<dbReference type="GeneID" id="36398736"/>
<proteinExistence type="predicted"/>
<dbReference type="OMA" id="YQDCIAQ"/>
<keyword evidence="2" id="KW-1185">Reference proteome</keyword>
<accession>A0A0P1AZ10</accession>
<reference evidence="2" key="1">
    <citation type="submission" date="2014-09" db="EMBL/GenBank/DDBJ databases">
        <authorList>
            <person name="Sharma Rahul"/>
            <person name="Thines Marco"/>
        </authorList>
    </citation>
    <scope>NUCLEOTIDE SEQUENCE [LARGE SCALE GENOMIC DNA]</scope>
</reference>
<name>A0A0P1AZ10_PLAHL</name>
<sequence length="162" mass="17738">MSMILSYQDCIAQVDEYLLSTSVSDDEPGMALHWNEKALLHFVNAANDVDDDVVMPEWLSQPRGSITPDSLVEDMIALLATKAGGRYGYVLLVSNSVVQFGQLCSMFAYIENNAFVRMAAEKAGISDTSTLAKVFCVTSSSIATAVPMEFPPRDNLSRRLFA</sequence>
<evidence type="ECO:0000313" key="1">
    <source>
        <dbReference type="EMBL" id="CEG47017.1"/>
    </source>
</evidence>